<proteinExistence type="predicted"/>
<keyword evidence="1" id="KW-1133">Transmembrane helix</keyword>
<evidence type="ECO:0000313" key="2">
    <source>
        <dbReference type="EMBL" id="ADR32469.1"/>
    </source>
</evidence>
<gene>
    <name evidence="2" type="primary">VR7ORF094c</name>
    <name evidence="2" type="ORF">VR7_gp094</name>
</gene>
<dbReference type="GeneID" id="10021319"/>
<accession>E5FIT7</accession>
<dbReference type="RefSeq" id="YP_004063775.1">
    <property type="nucleotide sequence ID" value="NC_014792.1"/>
</dbReference>
<reference evidence="2 3" key="1">
    <citation type="journal article" date="2010" name="Arch. Virol.">
        <title>Low-temperature T4-like coliphages vB_EcoM-VR5, vB_EcoM-VR7 and vB_EcoM-VR20.</title>
        <authorList>
            <person name="Kaliniene L."/>
            <person name="Klausa V."/>
            <person name="Truncaite L."/>
        </authorList>
    </citation>
    <scope>NUCLEOTIDE SEQUENCE [LARGE SCALE GENOMIC DNA]</scope>
    <source>
        <strain evidence="2">VR7</strain>
    </source>
</reference>
<keyword evidence="1" id="KW-0472">Membrane</keyword>
<feature type="transmembrane region" description="Helical" evidence="1">
    <location>
        <begin position="43"/>
        <end position="62"/>
    </location>
</feature>
<sequence length="71" mass="8261">MTILIISIIFGYLLTGFITTLLLHKFDSPYESGDEYDAVFTTFVWPVFWIIAVIMCVTWPFAKLYEKLFGL</sequence>
<evidence type="ECO:0000256" key="1">
    <source>
        <dbReference type="SAM" id="Phobius"/>
    </source>
</evidence>
<feature type="transmembrane region" description="Helical" evidence="1">
    <location>
        <begin position="5"/>
        <end position="23"/>
    </location>
</feature>
<keyword evidence="1" id="KW-0812">Transmembrane</keyword>
<keyword evidence="3" id="KW-1185">Reference proteome</keyword>
<organism evidence="2 3">
    <name type="scientific">Escherichia phage vB_EcoM_VR7</name>
    <dbReference type="NCBI Taxonomy" id="700939"/>
    <lineage>
        <taxon>Viruses</taxon>
        <taxon>Duplodnaviria</taxon>
        <taxon>Heunggongvirae</taxon>
        <taxon>Uroviricota</taxon>
        <taxon>Caudoviricetes</taxon>
        <taxon>Pantevenvirales</taxon>
        <taxon>Straboviridae</taxon>
        <taxon>Tevenvirinae</taxon>
        <taxon>Gaprivervirus</taxon>
        <taxon>Gaprivervirus vr7</taxon>
    </lineage>
</organism>
<dbReference type="EMBL" id="HM563683">
    <property type="protein sequence ID" value="ADR32469.1"/>
    <property type="molecule type" value="Genomic_DNA"/>
</dbReference>
<dbReference type="Proteomes" id="UP000007430">
    <property type="component" value="Segment"/>
</dbReference>
<evidence type="ECO:0000313" key="3">
    <source>
        <dbReference type="Proteomes" id="UP000007430"/>
    </source>
</evidence>
<protein>
    <submittedName>
        <fullName evidence="2">Uncharacterized protein VR7ORF094c</fullName>
    </submittedName>
</protein>
<dbReference type="KEGG" id="vg:10021319"/>
<name>E5FIT7_9CAUD</name>